<comment type="similarity">
    <text evidence="1">Belongs to the Gfo/Idh/MocA family.</text>
</comment>
<keyword evidence="2" id="KW-0560">Oxidoreductase</keyword>
<evidence type="ECO:0000313" key="14">
    <source>
        <dbReference type="Proteomes" id="UP001107558"/>
    </source>
</evidence>
<dbReference type="InterPro" id="IPR055170">
    <property type="entry name" value="GFO_IDH_MocA-like_dom"/>
</dbReference>
<dbReference type="EC" id="1.3.1.20" evidence="3"/>
<dbReference type="SUPFAM" id="SSF51735">
    <property type="entry name" value="NAD(P)-binding Rossmann-fold domains"/>
    <property type="match status" value="1"/>
</dbReference>
<gene>
    <name evidence="13" type="ORF">PVAND_015460</name>
</gene>
<evidence type="ECO:0000256" key="1">
    <source>
        <dbReference type="ARBA" id="ARBA00010928"/>
    </source>
</evidence>
<dbReference type="Proteomes" id="UP001107558">
    <property type="component" value="Chromosome 4"/>
</dbReference>
<feature type="domain" description="Gfo/Idh/MocA-like oxidoreductase N-terminal" evidence="11">
    <location>
        <begin position="5"/>
        <end position="122"/>
    </location>
</feature>
<dbReference type="InterPro" id="IPR050984">
    <property type="entry name" value="Gfo/Idh/MocA_domain"/>
</dbReference>
<protein>
    <recommendedName>
        <fullName evidence="5">Trans-1,2-dihydrobenzene-1,2-diol dehydrogenase</fullName>
        <ecNumber evidence="4">1.1.1.179</ecNumber>
        <ecNumber evidence="3">1.3.1.20</ecNumber>
    </recommendedName>
    <alternativeName>
        <fullName evidence="8">D-xylose 1-dehydrogenase</fullName>
    </alternativeName>
    <alternativeName>
        <fullName evidence="7">D-xylose-NADP dehydrogenase</fullName>
    </alternativeName>
    <alternativeName>
        <fullName evidence="6">Dimeric dihydrodiol dehydrogenase</fullName>
    </alternativeName>
</protein>
<dbReference type="EMBL" id="JADBJN010000004">
    <property type="protein sequence ID" value="KAG5667480.1"/>
    <property type="molecule type" value="Genomic_DNA"/>
</dbReference>
<evidence type="ECO:0000256" key="4">
    <source>
        <dbReference type="ARBA" id="ARBA00038984"/>
    </source>
</evidence>
<proteinExistence type="inferred from homology"/>
<evidence type="ECO:0000256" key="10">
    <source>
        <dbReference type="ARBA" id="ARBA00049233"/>
    </source>
</evidence>
<dbReference type="InterPro" id="IPR000683">
    <property type="entry name" value="Gfo/Idh/MocA-like_OxRdtase_N"/>
</dbReference>
<dbReference type="AlphaFoldDB" id="A0A9J6BD27"/>
<dbReference type="InterPro" id="IPR036291">
    <property type="entry name" value="NAD(P)-bd_dom_sf"/>
</dbReference>
<name>A0A9J6BD27_POLVA</name>
<evidence type="ECO:0000313" key="13">
    <source>
        <dbReference type="EMBL" id="KAG5667480.1"/>
    </source>
</evidence>
<dbReference type="SUPFAM" id="SSF55347">
    <property type="entry name" value="Glyceraldehyde-3-phosphate dehydrogenase-like, C-terminal domain"/>
    <property type="match status" value="1"/>
</dbReference>
<dbReference type="GO" id="GO:0000166">
    <property type="term" value="F:nucleotide binding"/>
    <property type="evidence" value="ECO:0007669"/>
    <property type="project" value="InterPro"/>
</dbReference>
<accession>A0A9J6BD27</accession>
<dbReference type="PANTHER" id="PTHR22604:SF105">
    <property type="entry name" value="TRANS-1,2-DIHYDROBENZENE-1,2-DIOL DEHYDROGENASE"/>
    <property type="match status" value="1"/>
</dbReference>
<sequence>MAPLRWGIASAGKISNDFCAALSTYSQDDHQVVAVAARSLEDAKEFAETFNIPRTHEGYQKLAQDPEVDVVYIGSINTTHLEIGLMMLDGGKHILCEKPLTLNVKQAEQLLNHAKEKKLFCMEAIWSRYFPIYRQLKARINNGDLGDIKEVYAEFGVEMADVDRVMKNELGGGSTLDIGTYAIQFSQFVFRAEPTSIKATGKLNEEGVDTETEVELKYPNGGVARYKTNSTKELSNIATVTGSKGTMKLHTFWCPTELEDVDGQMKKFELPQNRLGKFIYFHGAGMRYEAEEVRRCINEGLTESEDATHNDSLVIARIRDEIRRQLGVKFDED</sequence>
<comment type="catalytic activity">
    <reaction evidence="10">
        <text>D-xylose + NADP(+) = D-xylono-1,5-lactone + NADPH + H(+)</text>
        <dbReference type="Rhea" id="RHEA:22000"/>
        <dbReference type="ChEBI" id="CHEBI:15378"/>
        <dbReference type="ChEBI" id="CHEBI:15867"/>
        <dbReference type="ChEBI" id="CHEBI:53455"/>
        <dbReference type="ChEBI" id="CHEBI:57783"/>
        <dbReference type="ChEBI" id="CHEBI:58349"/>
        <dbReference type="EC" id="1.1.1.179"/>
    </reaction>
</comment>
<dbReference type="OrthoDB" id="2129491at2759"/>
<evidence type="ECO:0000256" key="3">
    <source>
        <dbReference type="ARBA" id="ARBA00038853"/>
    </source>
</evidence>
<dbReference type="GO" id="GO:0047115">
    <property type="term" value="F:trans-1,2-dihydrobenzene-1,2-diol dehydrogenase activity"/>
    <property type="evidence" value="ECO:0007669"/>
    <property type="project" value="UniProtKB-EC"/>
</dbReference>
<comment type="caution">
    <text evidence="13">The sequence shown here is derived from an EMBL/GenBank/DDBJ whole genome shotgun (WGS) entry which is preliminary data.</text>
</comment>
<evidence type="ECO:0000256" key="2">
    <source>
        <dbReference type="ARBA" id="ARBA00023002"/>
    </source>
</evidence>
<evidence type="ECO:0000256" key="9">
    <source>
        <dbReference type="ARBA" id="ARBA00047423"/>
    </source>
</evidence>
<dbReference type="PANTHER" id="PTHR22604">
    <property type="entry name" value="OXIDOREDUCTASES"/>
    <property type="match status" value="1"/>
</dbReference>
<dbReference type="Gene3D" id="3.40.50.720">
    <property type="entry name" value="NAD(P)-binding Rossmann-like Domain"/>
    <property type="match status" value="1"/>
</dbReference>
<dbReference type="Gene3D" id="3.30.360.10">
    <property type="entry name" value="Dihydrodipicolinate Reductase, domain 2"/>
    <property type="match status" value="1"/>
</dbReference>
<organism evidence="13 14">
    <name type="scientific">Polypedilum vanderplanki</name>
    <name type="common">Sleeping chironomid midge</name>
    <dbReference type="NCBI Taxonomy" id="319348"/>
    <lineage>
        <taxon>Eukaryota</taxon>
        <taxon>Metazoa</taxon>
        <taxon>Ecdysozoa</taxon>
        <taxon>Arthropoda</taxon>
        <taxon>Hexapoda</taxon>
        <taxon>Insecta</taxon>
        <taxon>Pterygota</taxon>
        <taxon>Neoptera</taxon>
        <taxon>Endopterygota</taxon>
        <taxon>Diptera</taxon>
        <taxon>Nematocera</taxon>
        <taxon>Chironomoidea</taxon>
        <taxon>Chironomidae</taxon>
        <taxon>Chironominae</taxon>
        <taxon>Polypedilum</taxon>
        <taxon>Polypedilum</taxon>
    </lineage>
</organism>
<evidence type="ECO:0000256" key="8">
    <source>
        <dbReference type="ARBA" id="ARBA00043025"/>
    </source>
</evidence>
<feature type="domain" description="GFO/IDH/MocA-like oxidoreductase" evidence="12">
    <location>
        <begin position="133"/>
        <end position="247"/>
    </location>
</feature>
<reference evidence="13" key="1">
    <citation type="submission" date="2021-03" db="EMBL/GenBank/DDBJ databases">
        <title>Chromosome level genome of the anhydrobiotic midge Polypedilum vanderplanki.</title>
        <authorList>
            <person name="Yoshida Y."/>
            <person name="Kikawada T."/>
            <person name="Gusev O."/>
        </authorList>
    </citation>
    <scope>NUCLEOTIDE SEQUENCE</scope>
    <source>
        <strain evidence="13">NIAS01</strain>
        <tissue evidence="13">Whole body or cell culture</tissue>
    </source>
</reference>
<evidence type="ECO:0000259" key="11">
    <source>
        <dbReference type="Pfam" id="PF01408"/>
    </source>
</evidence>
<keyword evidence="14" id="KW-1185">Reference proteome</keyword>
<evidence type="ECO:0000259" key="12">
    <source>
        <dbReference type="Pfam" id="PF22725"/>
    </source>
</evidence>
<comment type="catalytic activity">
    <reaction evidence="9">
        <text>(1R,2R)-1,2-dihydrobenzene-1,2-diol + NADP(+) = catechol + NADPH + H(+)</text>
        <dbReference type="Rhea" id="RHEA:16729"/>
        <dbReference type="ChEBI" id="CHEBI:10702"/>
        <dbReference type="ChEBI" id="CHEBI:15378"/>
        <dbReference type="ChEBI" id="CHEBI:18135"/>
        <dbReference type="ChEBI" id="CHEBI:57783"/>
        <dbReference type="ChEBI" id="CHEBI:58349"/>
        <dbReference type="EC" id="1.3.1.20"/>
    </reaction>
</comment>
<evidence type="ECO:0000256" key="5">
    <source>
        <dbReference type="ARBA" id="ARBA00040603"/>
    </source>
</evidence>
<evidence type="ECO:0000256" key="7">
    <source>
        <dbReference type="ARBA" id="ARBA00042988"/>
    </source>
</evidence>
<dbReference type="Pfam" id="PF01408">
    <property type="entry name" value="GFO_IDH_MocA"/>
    <property type="match status" value="1"/>
</dbReference>
<dbReference type="Pfam" id="PF22725">
    <property type="entry name" value="GFO_IDH_MocA_C3"/>
    <property type="match status" value="1"/>
</dbReference>
<dbReference type="EC" id="1.1.1.179" evidence="4"/>
<dbReference type="GO" id="GO:0047837">
    <property type="term" value="F:D-xylose 1-dehydrogenase (NADP+) activity"/>
    <property type="evidence" value="ECO:0007669"/>
    <property type="project" value="UniProtKB-EC"/>
</dbReference>
<evidence type="ECO:0000256" key="6">
    <source>
        <dbReference type="ARBA" id="ARBA00042926"/>
    </source>
</evidence>